<dbReference type="SUPFAM" id="SSF161098">
    <property type="entry name" value="MetI-like"/>
    <property type="match status" value="1"/>
</dbReference>
<name>A0ABW3LJE0_9BACI</name>
<sequence>MNWMYLIKRIGQMLLTLWVVATILFFIFRLMPGNPLAAYIDPTFTKEQEEQLMRQFGLDKSLMEQYLIYIGNLFKGELGQSFFYKDSVSSIMMNVLPNTIYLMLFSFVIAYVVGILFGVLFAWYRGTKFEAIGLVATLITRSAPQFWVGMVLLAIFSFNFNWFPSGGVSGAGSEFATEWEKLTSLDFYKHMALPSITLIIYLLGLPLLLMRSNMLDVLGDTFVEMAKMRGLGKYRIMFKYGARNAALPVLTAMAVGIGYTIGGNVIIESVFSWPGIGRLLVNAVTASDYPLAQGAFLVIAGFMIFMNFIADLLYGLLDPKVSVGGGK</sequence>
<dbReference type="PROSITE" id="PS50928">
    <property type="entry name" value="ABC_TM1"/>
    <property type="match status" value="1"/>
</dbReference>
<evidence type="ECO:0000313" key="10">
    <source>
        <dbReference type="Proteomes" id="UP001597040"/>
    </source>
</evidence>
<feature type="transmembrane region" description="Helical" evidence="7">
    <location>
        <begin position="291"/>
        <end position="317"/>
    </location>
</feature>
<keyword evidence="3" id="KW-1003">Cell membrane</keyword>
<feature type="transmembrane region" description="Helical" evidence="7">
    <location>
        <begin position="191"/>
        <end position="209"/>
    </location>
</feature>
<dbReference type="InterPro" id="IPR000515">
    <property type="entry name" value="MetI-like"/>
</dbReference>
<feature type="transmembrane region" description="Helical" evidence="7">
    <location>
        <begin position="245"/>
        <end position="271"/>
    </location>
</feature>
<dbReference type="Proteomes" id="UP001597040">
    <property type="component" value="Unassembled WGS sequence"/>
</dbReference>
<evidence type="ECO:0000313" key="9">
    <source>
        <dbReference type="EMBL" id="MFD1038432.1"/>
    </source>
</evidence>
<organism evidence="9 10">
    <name type="scientific">Virgibacillus byunsanensis</name>
    <dbReference type="NCBI Taxonomy" id="570945"/>
    <lineage>
        <taxon>Bacteria</taxon>
        <taxon>Bacillati</taxon>
        <taxon>Bacillota</taxon>
        <taxon>Bacilli</taxon>
        <taxon>Bacillales</taxon>
        <taxon>Bacillaceae</taxon>
        <taxon>Virgibacillus</taxon>
    </lineage>
</organism>
<keyword evidence="4 7" id="KW-0812">Transmembrane</keyword>
<dbReference type="CDD" id="cd06261">
    <property type="entry name" value="TM_PBP2"/>
    <property type="match status" value="1"/>
</dbReference>
<proteinExistence type="inferred from homology"/>
<comment type="similarity">
    <text evidence="7">Belongs to the binding-protein-dependent transport system permease family.</text>
</comment>
<dbReference type="Gene3D" id="1.10.3720.10">
    <property type="entry name" value="MetI-like"/>
    <property type="match status" value="1"/>
</dbReference>
<evidence type="ECO:0000259" key="8">
    <source>
        <dbReference type="PROSITE" id="PS50928"/>
    </source>
</evidence>
<evidence type="ECO:0000256" key="6">
    <source>
        <dbReference type="ARBA" id="ARBA00023136"/>
    </source>
</evidence>
<feature type="transmembrane region" description="Helical" evidence="7">
    <location>
        <begin position="100"/>
        <end position="124"/>
    </location>
</feature>
<dbReference type="Pfam" id="PF19300">
    <property type="entry name" value="BPD_transp_1_N"/>
    <property type="match status" value="1"/>
</dbReference>
<feature type="transmembrane region" description="Helical" evidence="7">
    <location>
        <begin position="145"/>
        <end position="163"/>
    </location>
</feature>
<accession>A0ABW3LJE0</accession>
<dbReference type="Pfam" id="PF00528">
    <property type="entry name" value="BPD_transp_1"/>
    <property type="match status" value="1"/>
</dbReference>
<dbReference type="EMBL" id="JBHTKJ010000019">
    <property type="protein sequence ID" value="MFD1038432.1"/>
    <property type="molecule type" value="Genomic_DNA"/>
</dbReference>
<comment type="caution">
    <text evidence="9">The sequence shown here is derived from an EMBL/GenBank/DDBJ whole genome shotgun (WGS) entry which is preliminary data.</text>
</comment>
<reference evidence="10" key="1">
    <citation type="journal article" date="2019" name="Int. J. Syst. Evol. Microbiol.">
        <title>The Global Catalogue of Microorganisms (GCM) 10K type strain sequencing project: providing services to taxonomists for standard genome sequencing and annotation.</title>
        <authorList>
            <consortium name="The Broad Institute Genomics Platform"/>
            <consortium name="The Broad Institute Genome Sequencing Center for Infectious Disease"/>
            <person name="Wu L."/>
            <person name="Ma J."/>
        </authorList>
    </citation>
    <scope>NUCLEOTIDE SEQUENCE [LARGE SCALE GENOMIC DNA]</scope>
    <source>
        <strain evidence="10">CCUG 56754</strain>
    </source>
</reference>
<evidence type="ECO:0000256" key="5">
    <source>
        <dbReference type="ARBA" id="ARBA00022989"/>
    </source>
</evidence>
<feature type="transmembrane region" description="Helical" evidence="7">
    <location>
        <begin position="12"/>
        <end position="31"/>
    </location>
</feature>
<dbReference type="PANTHER" id="PTHR43163:SF6">
    <property type="entry name" value="DIPEPTIDE TRANSPORT SYSTEM PERMEASE PROTEIN DPPB-RELATED"/>
    <property type="match status" value="1"/>
</dbReference>
<evidence type="ECO:0000256" key="2">
    <source>
        <dbReference type="ARBA" id="ARBA00022448"/>
    </source>
</evidence>
<keyword evidence="5 7" id="KW-1133">Transmembrane helix</keyword>
<keyword evidence="6 7" id="KW-0472">Membrane</keyword>
<dbReference type="InterPro" id="IPR035906">
    <property type="entry name" value="MetI-like_sf"/>
</dbReference>
<evidence type="ECO:0000256" key="1">
    <source>
        <dbReference type="ARBA" id="ARBA00004651"/>
    </source>
</evidence>
<feature type="domain" description="ABC transmembrane type-1" evidence="8">
    <location>
        <begin position="96"/>
        <end position="314"/>
    </location>
</feature>
<protein>
    <submittedName>
        <fullName evidence="9">ABC transporter permease</fullName>
    </submittedName>
</protein>
<dbReference type="PANTHER" id="PTHR43163">
    <property type="entry name" value="DIPEPTIDE TRANSPORT SYSTEM PERMEASE PROTEIN DPPB-RELATED"/>
    <property type="match status" value="1"/>
</dbReference>
<gene>
    <name evidence="9" type="ORF">ACFQ3N_08470</name>
</gene>
<dbReference type="InterPro" id="IPR045621">
    <property type="entry name" value="BPD_transp_1_N"/>
</dbReference>
<evidence type="ECO:0000256" key="3">
    <source>
        <dbReference type="ARBA" id="ARBA00022475"/>
    </source>
</evidence>
<evidence type="ECO:0000256" key="7">
    <source>
        <dbReference type="RuleBase" id="RU363032"/>
    </source>
</evidence>
<comment type="subcellular location">
    <subcellularLocation>
        <location evidence="1 7">Cell membrane</location>
        <topology evidence="1 7">Multi-pass membrane protein</topology>
    </subcellularLocation>
</comment>
<keyword evidence="10" id="KW-1185">Reference proteome</keyword>
<keyword evidence="2 7" id="KW-0813">Transport</keyword>
<evidence type="ECO:0000256" key="4">
    <source>
        <dbReference type="ARBA" id="ARBA00022692"/>
    </source>
</evidence>
<dbReference type="RefSeq" id="WP_390361404.1">
    <property type="nucleotide sequence ID" value="NZ_JBHTKJ010000019.1"/>
</dbReference>